<keyword evidence="2" id="KW-0812">Transmembrane</keyword>
<accession>A0A0M6WHG0</accession>
<organism evidence="4 5">
    <name type="scientific">Roseburia faecis</name>
    <dbReference type="NCBI Taxonomy" id="301302"/>
    <lineage>
        <taxon>Bacteria</taxon>
        <taxon>Bacillati</taxon>
        <taxon>Bacillota</taxon>
        <taxon>Clostridia</taxon>
        <taxon>Lachnospirales</taxon>
        <taxon>Lachnospiraceae</taxon>
        <taxon>Roseburia</taxon>
    </lineage>
</organism>
<dbReference type="EMBL" id="CVRR01000007">
    <property type="protein sequence ID" value="CRL34773.1"/>
    <property type="molecule type" value="Genomic_DNA"/>
</dbReference>
<sequence length="219" mass="24780">MSQNKIGEFIQQSRKAKGFTQKDLGDRIGVSDKTISKWENGNSIPDTSILNELCATLDINVNELLSGEKLTPEIYSMKAEENMMNLLEDNQKQQRFALLPCAAGIILLILTGLFAIFTHMLLPDMLDLWDFPTLLIYIGICCSLVLLSGKRHKQEIIHFLRKIVVPVGCICPLLGINQFIHQFRDPADIGFFVNQCVLFVLYSLIAYVILVLIEQHLDK</sequence>
<dbReference type="Gene3D" id="1.10.260.40">
    <property type="entry name" value="lambda repressor-like DNA-binding domains"/>
    <property type="match status" value="1"/>
</dbReference>
<dbReference type="OrthoDB" id="9813152at2"/>
<dbReference type="CDD" id="cd00093">
    <property type="entry name" value="HTH_XRE"/>
    <property type="match status" value="1"/>
</dbReference>
<keyword evidence="2" id="KW-1133">Transmembrane helix</keyword>
<name>A0A0M6WHG0_9FIRM</name>
<evidence type="ECO:0000313" key="4">
    <source>
        <dbReference type="EMBL" id="CRL34773.1"/>
    </source>
</evidence>
<evidence type="ECO:0000259" key="3">
    <source>
        <dbReference type="PROSITE" id="PS50943"/>
    </source>
</evidence>
<dbReference type="STRING" id="301302.ERS852420_02424"/>
<keyword evidence="5" id="KW-1185">Reference proteome</keyword>
<dbReference type="Pfam" id="PF01381">
    <property type="entry name" value="HTH_3"/>
    <property type="match status" value="1"/>
</dbReference>
<gene>
    <name evidence="4" type="ORF">M72_22101</name>
</gene>
<dbReference type="GO" id="GO:0003677">
    <property type="term" value="F:DNA binding"/>
    <property type="evidence" value="ECO:0007669"/>
    <property type="project" value="UniProtKB-KW"/>
</dbReference>
<dbReference type="SMART" id="SM00530">
    <property type="entry name" value="HTH_XRE"/>
    <property type="match status" value="1"/>
</dbReference>
<dbReference type="InterPro" id="IPR001387">
    <property type="entry name" value="Cro/C1-type_HTH"/>
</dbReference>
<dbReference type="PANTHER" id="PTHR46558:SF4">
    <property type="entry name" value="DNA-BIDING PHAGE PROTEIN"/>
    <property type="match status" value="1"/>
</dbReference>
<feature type="transmembrane region" description="Helical" evidence="2">
    <location>
        <begin position="96"/>
        <end position="122"/>
    </location>
</feature>
<evidence type="ECO:0000313" key="5">
    <source>
        <dbReference type="Proteomes" id="UP000049979"/>
    </source>
</evidence>
<keyword evidence="1" id="KW-0238">DNA-binding</keyword>
<dbReference type="PROSITE" id="PS50943">
    <property type="entry name" value="HTH_CROC1"/>
    <property type="match status" value="1"/>
</dbReference>
<dbReference type="SUPFAM" id="SSF47413">
    <property type="entry name" value="lambda repressor-like DNA-binding domains"/>
    <property type="match status" value="1"/>
</dbReference>
<feature type="transmembrane region" description="Helical" evidence="2">
    <location>
        <begin position="128"/>
        <end position="147"/>
    </location>
</feature>
<feature type="transmembrane region" description="Helical" evidence="2">
    <location>
        <begin position="159"/>
        <end position="180"/>
    </location>
</feature>
<keyword evidence="2" id="KW-0472">Membrane</keyword>
<dbReference type="PANTHER" id="PTHR46558">
    <property type="entry name" value="TRACRIPTIONAL REGULATORY PROTEIN-RELATED-RELATED"/>
    <property type="match status" value="1"/>
</dbReference>
<protein>
    <submittedName>
        <fullName evidence="4">Putative transcriptional regulator</fullName>
    </submittedName>
</protein>
<feature type="transmembrane region" description="Helical" evidence="2">
    <location>
        <begin position="192"/>
        <end position="213"/>
    </location>
</feature>
<feature type="domain" description="HTH cro/C1-type" evidence="3">
    <location>
        <begin position="10"/>
        <end position="64"/>
    </location>
</feature>
<reference evidence="5" key="1">
    <citation type="submission" date="2015-05" db="EMBL/GenBank/DDBJ databases">
        <authorList>
            <consortium name="Pathogen Informatics"/>
        </authorList>
    </citation>
    <scope>NUCLEOTIDE SEQUENCE [LARGE SCALE GENOMIC DNA]</scope>
    <source>
        <strain evidence="5">M72</strain>
    </source>
</reference>
<dbReference type="Proteomes" id="UP000049979">
    <property type="component" value="Unassembled WGS sequence"/>
</dbReference>
<dbReference type="InterPro" id="IPR010982">
    <property type="entry name" value="Lambda_DNA-bd_dom_sf"/>
</dbReference>
<evidence type="ECO:0000256" key="1">
    <source>
        <dbReference type="ARBA" id="ARBA00023125"/>
    </source>
</evidence>
<evidence type="ECO:0000256" key="2">
    <source>
        <dbReference type="SAM" id="Phobius"/>
    </source>
</evidence>
<dbReference type="RefSeq" id="WP_055067242.1">
    <property type="nucleotide sequence ID" value="NZ_CP173697.1"/>
</dbReference>
<proteinExistence type="predicted"/>
<dbReference type="AlphaFoldDB" id="A0A0M6WHG0"/>